<feature type="compositionally biased region" description="Basic residues" evidence="1">
    <location>
        <begin position="10"/>
        <end position="29"/>
    </location>
</feature>
<dbReference type="Gramene" id="KGN46250">
    <property type="protein sequence ID" value="KGN46250"/>
    <property type="gene ID" value="Csa_6G077960"/>
</dbReference>
<dbReference type="EMBL" id="CM002927">
    <property type="protein sequence ID" value="KGN46250.1"/>
    <property type="molecule type" value="Genomic_DNA"/>
</dbReference>
<keyword evidence="3" id="KW-1185">Reference proteome</keyword>
<name>A0A0A0K908_CUCSA</name>
<accession>A0A0A0K908</accession>
<sequence>MEASNQQPIKLRKRQSNKPPKSHFRRSLSMKKETNAKGSKKRANGTSAMHGQLYFQFYSISSPSLITLNSNLRFPSNFSINQQWNHFFFRAMESKPDLKSNDELQVR</sequence>
<gene>
    <name evidence="2" type="ORF">Csa_6G077960</name>
</gene>
<reference evidence="2 3" key="4">
    <citation type="journal article" date="2011" name="BMC Genomics">
        <title>RNA-Seq improves annotation of protein-coding genes in the cucumber genome.</title>
        <authorList>
            <person name="Li Z."/>
            <person name="Zhang Z."/>
            <person name="Yan P."/>
            <person name="Huang S."/>
            <person name="Fei Z."/>
            <person name="Lin K."/>
        </authorList>
    </citation>
    <scope>NUCLEOTIDE SEQUENCE [LARGE SCALE GENOMIC DNA]</scope>
    <source>
        <strain evidence="3">cv. 9930</strain>
    </source>
</reference>
<reference evidence="2 3" key="2">
    <citation type="journal article" date="2009" name="PLoS ONE">
        <title>An integrated genetic and cytogenetic map of the cucumber genome.</title>
        <authorList>
            <person name="Ren Y."/>
            <person name="Zhang Z."/>
            <person name="Liu J."/>
            <person name="Staub J.E."/>
            <person name="Han Y."/>
            <person name="Cheng Z."/>
            <person name="Li X."/>
            <person name="Lu J."/>
            <person name="Miao H."/>
            <person name="Kang H."/>
            <person name="Xie B."/>
            <person name="Gu X."/>
            <person name="Wang X."/>
            <person name="Du Y."/>
            <person name="Jin W."/>
            <person name="Huang S."/>
        </authorList>
    </citation>
    <scope>NUCLEOTIDE SEQUENCE [LARGE SCALE GENOMIC DNA]</scope>
    <source>
        <strain evidence="3">cv. 9930</strain>
    </source>
</reference>
<feature type="region of interest" description="Disordered" evidence="1">
    <location>
        <begin position="1"/>
        <end position="45"/>
    </location>
</feature>
<evidence type="ECO:0000313" key="3">
    <source>
        <dbReference type="Proteomes" id="UP000029981"/>
    </source>
</evidence>
<reference evidence="2 3" key="3">
    <citation type="journal article" date="2010" name="BMC Genomics">
        <title>Transcriptome sequencing and comparative analysis of cucumber flowers with different sex types.</title>
        <authorList>
            <person name="Guo S."/>
            <person name="Zheng Y."/>
            <person name="Joung J.G."/>
            <person name="Liu S."/>
            <person name="Zhang Z."/>
            <person name="Crasta O.R."/>
            <person name="Sobral B.W."/>
            <person name="Xu Y."/>
            <person name="Huang S."/>
            <person name="Fei Z."/>
        </authorList>
    </citation>
    <scope>NUCLEOTIDE SEQUENCE [LARGE SCALE GENOMIC DNA]</scope>
    <source>
        <strain evidence="3">cv. 9930</strain>
    </source>
</reference>
<organism evidence="2 3">
    <name type="scientific">Cucumis sativus</name>
    <name type="common">Cucumber</name>
    <dbReference type="NCBI Taxonomy" id="3659"/>
    <lineage>
        <taxon>Eukaryota</taxon>
        <taxon>Viridiplantae</taxon>
        <taxon>Streptophyta</taxon>
        <taxon>Embryophyta</taxon>
        <taxon>Tracheophyta</taxon>
        <taxon>Spermatophyta</taxon>
        <taxon>Magnoliopsida</taxon>
        <taxon>eudicotyledons</taxon>
        <taxon>Gunneridae</taxon>
        <taxon>Pentapetalae</taxon>
        <taxon>rosids</taxon>
        <taxon>fabids</taxon>
        <taxon>Cucurbitales</taxon>
        <taxon>Cucurbitaceae</taxon>
        <taxon>Benincaseae</taxon>
        <taxon>Cucumis</taxon>
    </lineage>
</organism>
<evidence type="ECO:0000256" key="1">
    <source>
        <dbReference type="SAM" id="MobiDB-lite"/>
    </source>
</evidence>
<evidence type="ECO:0000313" key="2">
    <source>
        <dbReference type="EMBL" id="KGN46250.1"/>
    </source>
</evidence>
<dbReference type="AlphaFoldDB" id="A0A0A0K908"/>
<dbReference type="Proteomes" id="UP000029981">
    <property type="component" value="Chromosome 6"/>
</dbReference>
<reference evidence="2 3" key="1">
    <citation type="journal article" date="2009" name="Nat. Genet.">
        <title>The genome of the cucumber, Cucumis sativus L.</title>
        <authorList>
            <person name="Huang S."/>
            <person name="Li R."/>
            <person name="Zhang Z."/>
            <person name="Li L."/>
            <person name="Gu X."/>
            <person name="Fan W."/>
            <person name="Lucas W.J."/>
            <person name="Wang X."/>
            <person name="Xie B."/>
            <person name="Ni P."/>
            <person name="Ren Y."/>
            <person name="Zhu H."/>
            <person name="Li J."/>
            <person name="Lin K."/>
            <person name="Jin W."/>
            <person name="Fei Z."/>
            <person name="Li G."/>
            <person name="Staub J."/>
            <person name="Kilian A."/>
            <person name="van der Vossen E.A."/>
            <person name="Wu Y."/>
            <person name="Guo J."/>
            <person name="He J."/>
            <person name="Jia Z."/>
            <person name="Ren Y."/>
            <person name="Tian G."/>
            <person name="Lu Y."/>
            <person name="Ruan J."/>
            <person name="Qian W."/>
            <person name="Wang M."/>
            <person name="Huang Q."/>
            <person name="Li B."/>
            <person name="Xuan Z."/>
            <person name="Cao J."/>
            <person name="Asan"/>
            <person name="Wu Z."/>
            <person name="Zhang J."/>
            <person name="Cai Q."/>
            <person name="Bai Y."/>
            <person name="Zhao B."/>
            <person name="Han Y."/>
            <person name="Li Y."/>
            <person name="Li X."/>
            <person name="Wang S."/>
            <person name="Shi Q."/>
            <person name="Liu S."/>
            <person name="Cho W.K."/>
            <person name="Kim J.Y."/>
            <person name="Xu Y."/>
            <person name="Heller-Uszynska K."/>
            <person name="Miao H."/>
            <person name="Cheng Z."/>
            <person name="Zhang S."/>
            <person name="Wu J."/>
            <person name="Yang Y."/>
            <person name="Kang H."/>
            <person name="Li M."/>
            <person name="Liang H."/>
            <person name="Ren X."/>
            <person name="Shi Z."/>
            <person name="Wen M."/>
            <person name="Jian M."/>
            <person name="Yang H."/>
            <person name="Zhang G."/>
            <person name="Yang Z."/>
            <person name="Chen R."/>
            <person name="Liu S."/>
            <person name="Li J."/>
            <person name="Ma L."/>
            <person name="Liu H."/>
            <person name="Zhou Y."/>
            <person name="Zhao J."/>
            <person name="Fang X."/>
            <person name="Li G."/>
            <person name="Fang L."/>
            <person name="Li Y."/>
            <person name="Liu D."/>
            <person name="Zheng H."/>
            <person name="Zhang Y."/>
            <person name="Qin N."/>
            <person name="Li Z."/>
            <person name="Yang G."/>
            <person name="Yang S."/>
            <person name="Bolund L."/>
            <person name="Kristiansen K."/>
            <person name="Zheng H."/>
            <person name="Li S."/>
            <person name="Zhang X."/>
            <person name="Yang H."/>
            <person name="Wang J."/>
            <person name="Sun R."/>
            <person name="Zhang B."/>
            <person name="Jiang S."/>
            <person name="Wang J."/>
            <person name="Du Y."/>
            <person name="Li S."/>
        </authorList>
    </citation>
    <scope>NUCLEOTIDE SEQUENCE [LARGE SCALE GENOMIC DNA]</scope>
    <source>
        <strain evidence="3">cv. 9930</strain>
    </source>
</reference>
<protein>
    <submittedName>
        <fullName evidence="2">Uncharacterized protein</fullName>
    </submittedName>
</protein>
<proteinExistence type="predicted"/>